<evidence type="ECO:0000313" key="1">
    <source>
        <dbReference type="EMBL" id="ODO62939.1"/>
    </source>
</evidence>
<gene>
    <name evidence="1" type="ORF">LPJSA22_02957</name>
</gene>
<protein>
    <submittedName>
        <fullName evidence="1">Uncharacterized protein</fullName>
    </submittedName>
</protein>
<accession>A0A1A0DMX2</accession>
<dbReference type="AlphaFoldDB" id="A0A1A0DMX2"/>
<sequence length="42" mass="4935">MGRFIPVDNAEMKRPISFEFISLVNYFSSVAVFVFNWECLTE</sequence>
<organism evidence="1 2">
    <name type="scientific">Lactiplantibacillus plantarum</name>
    <name type="common">Lactobacillus plantarum</name>
    <dbReference type="NCBI Taxonomy" id="1590"/>
    <lineage>
        <taxon>Bacteria</taxon>
        <taxon>Bacillati</taxon>
        <taxon>Bacillota</taxon>
        <taxon>Bacilli</taxon>
        <taxon>Lactobacillales</taxon>
        <taxon>Lactobacillaceae</taxon>
        <taxon>Lactiplantibacillus</taxon>
    </lineage>
</organism>
<reference evidence="1 2" key="1">
    <citation type="submission" date="2016-08" db="EMBL/GenBank/DDBJ databases">
        <title>Genome sequencing of Lactobacillus plantarum JSA22, isolated from fermented soybean paste.</title>
        <authorList>
            <person name="Choi H.S."/>
        </authorList>
    </citation>
    <scope>NUCLEOTIDE SEQUENCE [LARGE SCALE GENOMIC DNA]</scope>
    <source>
        <strain evidence="1 2">JSA22</strain>
    </source>
</reference>
<name>A0A1A0DMX2_LACPN</name>
<dbReference type="Proteomes" id="UP000094892">
    <property type="component" value="Unassembled WGS sequence"/>
</dbReference>
<comment type="caution">
    <text evidence="1">The sequence shown here is derived from an EMBL/GenBank/DDBJ whole genome shotgun (WGS) entry which is preliminary data.</text>
</comment>
<dbReference type="EMBL" id="MCOL01000001">
    <property type="protein sequence ID" value="ODO62939.1"/>
    <property type="molecule type" value="Genomic_DNA"/>
</dbReference>
<evidence type="ECO:0000313" key="2">
    <source>
        <dbReference type="Proteomes" id="UP000094892"/>
    </source>
</evidence>
<proteinExistence type="predicted"/>